<sequence>MQRRAANHLKALRQEFDVYLVVIKPHERIKHMPAHLTELCRDVIFIGPEVRRPLLGLGMPMAACLNELIQPSFRRNIPVPSAMKLIADFINDSGANNVFCFRIRMAVLFDALEREGSVKKGWHKVVDYDDIESIALRRELEKRPMKWASSIG</sequence>
<reference evidence="2" key="1">
    <citation type="journal article" date="2019" name="Int. J. Syst. Evol. Microbiol.">
        <title>The Global Catalogue of Microorganisms (GCM) 10K type strain sequencing project: providing services to taxonomists for standard genome sequencing and annotation.</title>
        <authorList>
            <consortium name="The Broad Institute Genomics Platform"/>
            <consortium name="The Broad Institute Genome Sequencing Center for Infectious Disease"/>
            <person name="Wu L."/>
            <person name="Ma J."/>
        </authorList>
    </citation>
    <scope>NUCLEOTIDE SEQUENCE [LARGE SCALE GENOMIC DNA]</scope>
    <source>
        <strain evidence="2">NBRC 111756</strain>
    </source>
</reference>
<evidence type="ECO:0000313" key="2">
    <source>
        <dbReference type="Proteomes" id="UP001596422"/>
    </source>
</evidence>
<dbReference type="RefSeq" id="WP_379907563.1">
    <property type="nucleotide sequence ID" value="NZ_JBHSWE010000001.1"/>
</dbReference>
<protein>
    <submittedName>
        <fullName evidence="1">Uncharacterized protein</fullName>
    </submittedName>
</protein>
<organism evidence="1 2">
    <name type="scientific">Marinobacterium aestuariivivens</name>
    <dbReference type="NCBI Taxonomy" id="1698799"/>
    <lineage>
        <taxon>Bacteria</taxon>
        <taxon>Pseudomonadati</taxon>
        <taxon>Pseudomonadota</taxon>
        <taxon>Gammaproteobacteria</taxon>
        <taxon>Oceanospirillales</taxon>
        <taxon>Oceanospirillaceae</taxon>
        <taxon>Marinobacterium</taxon>
    </lineage>
</organism>
<gene>
    <name evidence="1" type="ORF">ACFQDL_02000</name>
</gene>
<dbReference type="Proteomes" id="UP001596422">
    <property type="component" value="Unassembled WGS sequence"/>
</dbReference>
<evidence type="ECO:0000313" key="1">
    <source>
        <dbReference type="EMBL" id="MFC6669017.1"/>
    </source>
</evidence>
<keyword evidence="2" id="KW-1185">Reference proteome</keyword>
<comment type="caution">
    <text evidence="1">The sequence shown here is derived from an EMBL/GenBank/DDBJ whole genome shotgun (WGS) entry which is preliminary data.</text>
</comment>
<accession>A0ABW1ZU16</accession>
<proteinExistence type="predicted"/>
<name>A0ABW1ZU16_9GAMM</name>
<dbReference type="EMBL" id="JBHSWE010000001">
    <property type="protein sequence ID" value="MFC6669017.1"/>
    <property type="molecule type" value="Genomic_DNA"/>
</dbReference>